<evidence type="ECO:0000259" key="1">
    <source>
        <dbReference type="PROSITE" id="PS51819"/>
    </source>
</evidence>
<name>A0ABW1LNK6_9ACTN</name>
<dbReference type="Proteomes" id="UP001596135">
    <property type="component" value="Unassembled WGS sequence"/>
</dbReference>
<dbReference type="RefSeq" id="WP_379158758.1">
    <property type="nucleotide sequence ID" value="NZ_JBHSRJ010000009.1"/>
</dbReference>
<organism evidence="2 3">
    <name type="scientific">Nocardioides hankookensis</name>
    <dbReference type="NCBI Taxonomy" id="443157"/>
    <lineage>
        <taxon>Bacteria</taxon>
        <taxon>Bacillati</taxon>
        <taxon>Actinomycetota</taxon>
        <taxon>Actinomycetes</taxon>
        <taxon>Propionibacteriales</taxon>
        <taxon>Nocardioidaceae</taxon>
        <taxon>Nocardioides</taxon>
    </lineage>
</organism>
<evidence type="ECO:0000313" key="3">
    <source>
        <dbReference type="Proteomes" id="UP001596135"/>
    </source>
</evidence>
<dbReference type="InterPro" id="IPR004360">
    <property type="entry name" value="Glyas_Fos-R_dOase_dom"/>
</dbReference>
<feature type="domain" description="VOC" evidence="1">
    <location>
        <begin position="1"/>
        <end position="125"/>
    </location>
</feature>
<dbReference type="Pfam" id="PF00903">
    <property type="entry name" value="Glyoxalase"/>
    <property type="match status" value="1"/>
</dbReference>
<keyword evidence="3" id="KW-1185">Reference proteome</keyword>
<comment type="caution">
    <text evidence="2">The sequence shown here is derived from an EMBL/GenBank/DDBJ whole genome shotgun (WGS) entry which is preliminary data.</text>
</comment>
<dbReference type="SUPFAM" id="SSF54593">
    <property type="entry name" value="Glyoxalase/Bleomycin resistance protein/Dihydroxybiphenyl dioxygenase"/>
    <property type="match status" value="1"/>
</dbReference>
<sequence>MFLSAQVNLYCADVEACAEFYRRLGCAERFRTPATGAPVMVEVTGPGFTIGLASAEVGNEYGLGVEAGGEASEVVFWCDDAGSAYDAAVAAGGASAHAPVDSPDGRLRFAWVRDPAGHLLKLVQRLDR</sequence>
<evidence type="ECO:0000313" key="2">
    <source>
        <dbReference type="EMBL" id="MFC6045475.1"/>
    </source>
</evidence>
<proteinExistence type="predicted"/>
<gene>
    <name evidence="2" type="ORF">ACFPYL_20485</name>
</gene>
<dbReference type="InterPro" id="IPR037523">
    <property type="entry name" value="VOC_core"/>
</dbReference>
<dbReference type="Gene3D" id="3.10.180.10">
    <property type="entry name" value="2,3-Dihydroxybiphenyl 1,2-Dioxygenase, domain 1"/>
    <property type="match status" value="1"/>
</dbReference>
<accession>A0ABW1LNK6</accession>
<dbReference type="PROSITE" id="PS51819">
    <property type="entry name" value="VOC"/>
    <property type="match status" value="1"/>
</dbReference>
<reference evidence="3" key="1">
    <citation type="journal article" date="2019" name="Int. J. Syst. Evol. Microbiol.">
        <title>The Global Catalogue of Microorganisms (GCM) 10K type strain sequencing project: providing services to taxonomists for standard genome sequencing and annotation.</title>
        <authorList>
            <consortium name="The Broad Institute Genomics Platform"/>
            <consortium name="The Broad Institute Genome Sequencing Center for Infectious Disease"/>
            <person name="Wu L."/>
            <person name="Ma J."/>
        </authorList>
    </citation>
    <scope>NUCLEOTIDE SEQUENCE [LARGE SCALE GENOMIC DNA]</scope>
    <source>
        <strain evidence="3">CCUG 54522</strain>
    </source>
</reference>
<dbReference type="EMBL" id="JBHSRJ010000009">
    <property type="protein sequence ID" value="MFC6045475.1"/>
    <property type="molecule type" value="Genomic_DNA"/>
</dbReference>
<protein>
    <submittedName>
        <fullName evidence="2">VOC family protein</fullName>
    </submittedName>
</protein>
<dbReference type="InterPro" id="IPR029068">
    <property type="entry name" value="Glyas_Bleomycin-R_OHBP_Dase"/>
</dbReference>